<feature type="non-terminal residue" evidence="2">
    <location>
        <position position="103"/>
    </location>
</feature>
<evidence type="ECO:0000256" key="1">
    <source>
        <dbReference type="SAM" id="MobiDB-lite"/>
    </source>
</evidence>
<accession>K0S6Q1</accession>
<evidence type="ECO:0000313" key="2">
    <source>
        <dbReference type="EMBL" id="EJK61723.1"/>
    </source>
</evidence>
<proteinExistence type="predicted"/>
<dbReference type="EMBL" id="AGNL01019587">
    <property type="protein sequence ID" value="EJK61723.1"/>
    <property type="molecule type" value="Genomic_DNA"/>
</dbReference>
<sequence length="103" mass="10350">MVPSLVSKAVRAAPTVSAAMMGKSSGPGLTAADIAQLVLLPRGGNLDEVAAFDMALAKTRLEGLGYSTVAALLMNAALRLFSSTPSNSLPAPPAEAGAERARA</sequence>
<gene>
    <name evidence="2" type="ORF">THAOC_17739</name>
</gene>
<comment type="caution">
    <text evidence="2">The sequence shown here is derived from an EMBL/GenBank/DDBJ whole genome shotgun (WGS) entry which is preliminary data.</text>
</comment>
<dbReference type="AlphaFoldDB" id="K0S6Q1"/>
<feature type="region of interest" description="Disordered" evidence="1">
    <location>
        <begin position="83"/>
        <end position="103"/>
    </location>
</feature>
<keyword evidence="3" id="KW-1185">Reference proteome</keyword>
<organism evidence="2 3">
    <name type="scientific">Thalassiosira oceanica</name>
    <name type="common">Marine diatom</name>
    <dbReference type="NCBI Taxonomy" id="159749"/>
    <lineage>
        <taxon>Eukaryota</taxon>
        <taxon>Sar</taxon>
        <taxon>Stramenopiles</taxon>
        <taxon>Ochrophyta</taxon>
        <taxon>Bacillariophyta</taxon>
        <taxon>Coscinodiscophyceae</taxon>
        <taxon>Thalassiosirophycidae</taxon>
        <taxon>Thalassiosirales</taxon>
        <taxon>Thalassiosiraceae</taxon>
        <taxon>Thalassiosira</taxon>
    </lineage>
</organism>
<dbReference type="Proteomes" id="UP000266841">
    <property type="component" value="Unassembled WGS sequence"/>
</dbReference>
<reference evidence="2 3" key="1">
    <citation type="journal article" date="2012" name="Genome Biol.">
        <title>Genome and low-iron response of an oceanic diatom adapted to chronic iron limitation.</title>
        <authorList>
            <person name="Lommer M."/>
            <person name="Specht M."/>
            <person name="Roy A.S."/>
            <person name="Kraemer L."/>
            <person name="Andreson R."/>
            <person name="Gutowska M.A."/>
            <person name="Wolf J."/>
            <person name="Bergner S.V."/>
            <person name="Schilhabel M.B."/>
            <person name="Klostermeier U.C."/>
            <person name="Beiko R.G."/>
            <person name="Rosenstiel P."/>
            <person name="Hippler M."/>
            <person name="Laroche J."/>
        </authorList>
    </citation>
    <scope>NUCLEOTIDE SEQUENCE [LARGE SCALE GENOMIC DNA]</scope>
    <source>
        <strain evidence="2 3">CCMP1005</strain>
    </source>
</reference>
<name>K0S6Q1_THAOC</name>
<protein>
    <submittedName>
        <fullName evidence="2">Uncharacterized protein</fullName>
    </submittedName>
</protein>
<evidence type="ECO:0000313" key="3">
    <source>
        <dbReference type="Proteomes" id="UP000266841"/>
    </source>
</evidence>